<proteinExistence type="predicted"/>
<dbReference type="EMBL" id="UYRR01024674">
    <property type="protein sequence ID" value="VDK34072.1"/>
    <property type="molecule type" value="Genomic_DNA"/>
</dbReference>
<evidence type="ECO:0000313" key="2">
    <source>
        <dbReference type="EMBL" id="VDK34072.1"/>
    </source>
</evidence>
<dbReference type="AlphaFoldDB" id="A0A3P6PBX9"/>
<reference evidence="2 3" key="1">
    <citation type="submission" date="2018-11" db="EMBL/GenBank/DDBJ databases">
        <authorList>
            <consortium name="Pathogen Informatics"/>
        </authorList>
    </citation>
    <scope>NUCLEOTIDE SEQUENCE [LARGE SCALE GENOMIC DNA]</scope>
</reference>
<organism evidence="2 3">
    <name type="scientific">Anisakis simplex</name>
    <name type="common">Herring worm</name>
    <dbReference type="NCBI Taxonomy" id="6269"/>
    <lineage>
        <taxon>Eukaryota</taxon>
        <taxon>Metazoa</taxon>
        <taxon>Ecdysozoa</taxon>
        <taxon>Nematoda</taxon>
        <taxon>Chromadorea</taxon>
        <taxon>Rhabditida</taxon>
        <taxon>Spirurina</taxon>
        <taxon>Ascaridomorpha</taxon>
        <taxon>Ascaridoidea</taxon>
        <taxon>Anisakidae</taxon>
        <taxon>Anisakis</taxon>
        <taxon>Anisakis simplex complex</taxon>
    </lineage>
</organism>
<keyword evidence="3" id="KW-1185">Reference proteome</keyword>
<feature type="domain" description="RDRP C-terminal head" evidence="1">
    <location>
        <begin position="21"/>
        <end position="99"/>
    </location>
</feature>
<evidence type="ECO:0000259" key="1">
    <source>
        <dbReference type="Pfam" id="PF26253"/>
    </source>
</evidence>
<evidence type="ECO:0000313" key="3">
    <source>
        <dbReference type="Proteomes" id="UP000267096"/>
    </source>
</evidence>
<dbReference type="Pfam" id="PF26253">
    <property type="entry name" value="RdRP_head"/>
    <property type="match status" value="1"/>
</dbReference>
<sequence length="101" mass="11439">MVDDVLTLTSALEDVTVLELDPMLIFPGWEGYTTIAQLQLDSYNAHIRALLDNYGIQDEGQLISGCISVIRNRISDRDVDDMSFYNTNHVIEKKVASVFRM</sequence>
<dbReference type="InterPro" id="IPR058752">
    <property type="entry name" value="RDRP_C_head"/>
</dbReference>
<protein>
    <recommendedName>
        <fullName evidence="1">RDRP C-terminal head domain-containing protein</fullName>
    </recommendedName>
</protein>
<accession>A0A3P6PBX9</accession>
<dbReference type="OrthoDB" id="6513042at2759"/>
<dbReference type="Proteomes" id="UP000267096">
    <property type="component" value="Unassembled WGS sequence"/>
</dbReference>
<gene>
    <name evidence="2" type="ORF">ASIM_LOCUS8753</name>
</gene>
<name>A0A3P6PBX9_ANISI</name>